<proteinExistence type="predicted"/>
<dbReference type="EMBL" id="JAIZAY010000021">
    <property type="protein sequence ID" value="KAJ8021530.1"/>
    <property type="molecule type" value="Genomic_DNA"/>
</dbReference>
<keyword evidence="2" id="KW-1185">Reference proteome</keyword>
<gene>
    <name evidence="1" type="ORF">HOLleu_38768</name>
</gene>
<evidence type="ECO:0000313" key="1">
    <source>
        <dbReference type="EMBL" id="KAJ8021530.1"/>
    </source>
</evidence>
<comment type="caution">
    <text evidence="1">The sequence shown here is derived from an EMBL/GenBank/DDBJ whole genome shotgun (WGS) entry which is preliminary data.</text>
</comment>
<sequence length="155" mass="18135">MLERLSINLEELKRTKPFIYKKVSILYYNDYVLPFLSDFNVVWGICNKTDIKKLSTLQQQVAYTIVSAASQNKTPSDLFKFLKLQPIDKLIQAKRLTMVYESLKRLAPKCLIDMFQYTEQIHEHELRSTHKLHLKVAHSEFGKKSPLVSGSKRME</sequence>
<accession>A0A9Q1BCH4</accession>
<organism evidence="1 2">
    <name type="scientific">Holothuria leucospilota</name>
    <name type="common">Black long sea cucumber</name>
    <name type="synonym">Mertensiothuria leucospilota</name>
    <dbReference type="NCBI Taxonomy" id="206669"/>
    <lineage>
        <taxon>Eukaryota</taxon>
        <taxon>Metazoa</taxon>
        <taxon>Echinodermata</taxon>
        <taxon>Eleutherozoa</taxon>
        <taxon>Echinozoa</taxon>
        <taxon>Holothuroidea</taxon>
        <taxon>Aspidochirotacea</taxon>
        <taxon>Aspidochirotida</taxon>
        <taxon>Holothuriidae</taxon>
        <taxon>Holothuria</taxon>
    </lineage>
</organism>
<name>A0A9Q1BCH4_HOLLE</name>
<protein>
    <submittedName>
        <fullName evidence="1">Uncharacterized protein</fullName>
    </submittedName>
</protein>
<dbReference type="Proteomes" id="UP001152320">
    <property type="component" value="Chromosome 21"/>
</dbReference>
<dbReference type="AlphaFoldDB" id="A0A9Q1BCH4"/>
<reference evidence="1" key="1">
    <citation type="submission" date="2021-10" db="EMBL/GenBank/DDBJ databases">
        <title>Tropical sea cucumber genome reveals ecological adaptation and Cuvierian tubules defense mechanism.</title>
        <authorList>
            <person name="Chen T."/>
        </authorList>
    </citation>
    <scope>NUCLEOTIDE SEQUENCE</scope>
    <source>
        <strain evidence="1">Nanhai2018</strain>
        <tissue evidence="1">Muscle</tissue>
    </source>
</reference>
<evidence type="ECO:0000313" key="2">
    <source>
        <dbReference type="Proteomes" id="UP001152320"/>
    </source>
</evidence>